<keyword evidence="7" id="KW-0969">Cilium</keyword>
<dbReference type="InterPro" id="IPR019776">
    <property type="entry name" value="Flagellar_basal_body_rod_CS"/>
</dbReference>
<reference evidence="6 9" key="2">
    <citation type="submission" date="2022-05" db="EMBL/GenBank/DDBJ databases">
        <title>Genome Sequencing of Bee-Associated Microbes.</title>
        <authorList>
            <person name="Dunlap C."/>
        </authorList>
    </citation>
    <scope>NUCLEOTIDE SEQUENCE [LARGE SCALE GENOMIC DNA]</scope>
    <source>
        <strain evidence="6 9">NRRL B-23120</strain>
    </source>
</reference>
<dbReference type="InterPro" id="IPR020013">
    <property type="entry name" value="Flagellar_FlgE/F/G"/>
</dbReference>
<evidence type="ECO:0000313" key="7">
    <source>
        <dbReference type="EMBL" id="QAV21615.1"/>
    </source>
</evidence>
<comment type="subcellular location">
    <subcellularLocation>
        <location evidence="2">Bacterial flagellum basal body</location>
    </subcellularLocation>
</comment>
<gene>
    <name evidence="6" type="ORF">M5X16_09850</name>
    <name evidence="7" type="ORF">PC41400_02545</name>
</gene>
<comment type="similarity">
    <text evidence="1 2">Belongs to the flagella basal body rod proteins family.</text>
</comment>
<dbReference type="Proteomes" id="UP000288943">
    <property type="component" value="Chromosome"/>
</dbReference>
<dbReference type="RefSeq" id="WP_042234000.1">
    <property type="nucleotide sequence ID" value="NZ_CP026520.1"/>
</dbReference>
<evidence type="ECO:0000256" key="1">
    <source>
        <dbReference type="ARBA" id="ARBA00009677"/>
    </source>
</evidence>
<keyword evidence="7" id="KW-0282">Flagellum</keyword>
<keyword evidence="9" id="KW-1185">Reference proteome</keyword>
<dbReference type="InterPro" id="IPR053967">
    <property type="entry name" value="LlgE_F_G-like_D1"/>
</dbReference>
<feature type="domain" description="Flagellar basal-body/hook protein C-terminal" evidence="4">
    <location>
        <begin position="242"/>
        <end position="287"/>
    </location>
</feature>
<evidence type="ECO:0000259" key="5">
    <source>
        <dbReference type="Pfam" id="PF22692"/>
    </source>
</evidence>
<dbReference type="EMBL" id="JAMDMJ010000010">
    <property type="protein sequence ID" value="MCY9596078.1"/>
    <property type="molecule type" value="Genomic_DNA"/>
</dbReference>
<evidence type="ECO:0000313" key="6">
    <source>
        <dbReference type="EMBL" id="MCY9596078.1"/>
    </source>
</evidence>
<evidence type="ECO:0000259" key="4">
    <source>
        <dbReference type="Pfam" id="PF06429"/>
    </source>
</evidence>
<keyword evidence="7" id="KW-0966">Cell projection</keyword>
<feature type="domain" description="Flagellar hook protein FlgE/F/G-like D1" evidence="5">
    <location>
        <begin position="96"/>
        <end position="184"/>
    </location>
</feature>
<dbReference type="PANTHER" id="PTHR30435:SF19">
    <property type="entry name" value="FLAGELLAR BASAL-BODY ROD PROTEIN FLGG"/>
    <property type="match status" value="1"/>
</dbReference>
<dbReference type="Pfam" id="PF22692">
    <property type="entry name" value="LlgE_F_G_D1"/>
    <property type="match status" value="1"/>
</dbReference>
<dbReference type="InterPro" id="IPR001444">
    <property type="entry name" value="Flag_bb_rod_N"/>
</dbReference>
<dbReference type="Pfam" id="PF00460">
    <property type="entry name" value="Flg_bb_rod"/>
    <property type="match status" value="1"/>
</dbReference>
<dbReference type="AlphaFoldDB" id="A0A410X4T7"/>
<dbReference type="GO" id="GO:0009425">
    <property type="term" value="C:bacterial-type flagellum basal body"/>
    <property type="evidence" value="ECO:0007669"/>
    <property type="project" value="UniProtKB-SubCell"/>
</dbReference>
<proteinExistence type="inferred from homology"/>
<dbReference type="InterPro" id="IPR037925">
    <property type="entry name" value="FlgE/F/G-like"/>
</dbReference>
<dbReference type="Pfam" id="PF06429">
    <property type="entry name" value="Flg_bbr_C"/>
    <property type="match status" value="1"/>
</dbReference>
<dbReference type="InterPro" id="IPR010930">
    <property type="entry name" value="Flg_bb/hook_C_dom"/>
</dbReference>
<sequence length="289" mass="31256">MNNSIINASVTMQGLQQKLDVLANNMANVNTVGYKKKEASFENVLTNTMNQPQGFMKTGRMTSLGLPQGWGAKLVGLQNIMTQGSLKPTDEPYDLAIEGDGLFEVTIPGSNTPAWTRDGALKLSAYNKVDPATGTVTKAMGLATKDGYFVKDTASNQPIEIAIDPADPTLQNSRVRVDEQGRVVVYNEANPASTGRQVGQIKLVKVINPQLLGEADGNYFRLPANVAQNNVFDVNTNGVTIKQGFLEQSNVDLQQEMSELVMVQRAFQLNSRAISSADTMMGLANNLRG</sequence>
<protein>
    <submittedName>
        <fullName evidence="7">Flagellar hook-basal body protein</fullName>
    </submittedName>
</protein>
<reference evidence="7 8" key="1">
    <citation type="submission" date="2018-01" db="EMBL/GenBank/DDBJ databases">
        <title>The whole genome sequencing and assembly of Paenibacillus chitinolyticus KCCM 41400 strain.</title>
        <authorList>
            <person name="Kim J.-Y."/>
            <person name="Park M.-K."/>
            <person name="Lee Y.-J."/>
            <person name="Yi H."/>
            <person name="Bahn Y.-S."/>
            <person name="Kim J.F."/>
            <person name="Lee D.-W."/>
        </authorList>
    </citation>
    <scope>NUCLEOTIDE SEQUENCE [LARGE SCALE GENOMIC DNA]</scope>
    <source>
        <strain evidence="7 8">KCCM 41400</strain>
    </source>
</reference>
<dbReference type="SUPFAM" id="SSF117143">
    <property type="entry name" value="Flagellar hook protein flgE"/>
    <property type="match status" value="1"/>
</dbReference>
<dbReference type="NCBIfam" id="TIGR03506">
    <property type="entry name" value="FlgEFG_subfam"/>
    <property type="match status" value="1"/>
</dbReference>
<accession>A0A410X4T7</accession>
<dbReference type="GO" id="GO:0071978">
    <property type="term" value="P:bacterial-type flagellum-dependent swarming motility"/>
    <property type="evidence" value="ECO:0007669"/>
    <property type="project" value="TreeGrafter"/>
</dbReference>
<dbReference type="OrthoDB" id="9800375at2"/>
<evidence type="ECO:0000259" key="3">
    <source>
        <dbReference type="Pfam" id="PF00460"/>
    </source>
</evidence>
<evidence type="ECO:0000256" key="2">
    <source>
        <dbReference type="RuleBase" id="RU362116"/>
    </source>
</evidence>
<feature type="domain" description="Flagellar basal body rod protein N-terminal" evidence="3">
    <location>
        <begin position="8"/>
        <end position="35"/>
    </location>
</feature>
<dbReference type="PROSITE" id="PS00588">
    <property type="entry name" value="FLAGELLA_BB_ROD"/>
    <property type="match status" value="1"/>
</dbReference>
<organism evidence="7 8">
    <name type="scientific">Paenibacillus chitinolyticus</name>
    <dbReference type="NCBI Taxonomy" id="79263"/>
    <lineage>
        <taxon>Bacteria</taxon>
        <taxon>Bacillati</taxon>
        <taxon>Bacillota</taxon>
        <taxon>Bacilli</taxon>
        <taxon>Bacillales</taxon>
        <taxon>Paenibacillaceae</taxon>
        <taxon>Paenibacillus</taxon>
    </lineage>
</organism>
<dbReference type="PANTHER" id="PTHR30435">
    <property type="entry name" value="FLAGELLAR PROTEIN"/>
    <property type="match status" value="1"/>
</dbReference>
<dbReference type="Proteomes" id="UP001527202">
    <property type="component" value="Unassembled WGS sequence"/>
</dbReference>
<dbReference type="GeneID" id="95373692"/>
<keyword evidence="2" id="KW-0975">Bacterial flagellum</keyword>
<name>A0A410X4T7_9BACL</name>
<dbReference type="KEGG" id="pchi:PC41400_02545"/>
<evidence type="ECO:0000313" key="9">
    <source>
        <dbReference type="Proteomes" id="UP001527202"/>
    </source>
</evidence>
<dbReference type="EMBL" id="CP026520">
    <property type="protein sequence ID" value="QAV21615.1"/>
    <property type="molecule type" value="Genomic_DNA"/>
</dbReference>
<evidence type="ECO:0000313" key="8">
    <source>
        <dbReference type="Proteomes" id="UP000288943"/>
    </source>
</evidence>